<protein>
    <submittedName>
        <fullName evidence="3">Uncharacterized protein</fullName>
    </submittedName>
</protein>
<comment type="caution">
    <text evidence="3">The sequence shown here is derived from an EMBL/GenBank/DDBJ whole genome shotgun (WGS) entry which is preliminary data.</text>
</comment>
<feature type="region of interest" description="Disordered" evidence="1">
    <location>
        <begin position="53"/>
        <end position="72"/>
    </location>
</feature>
<sequence length="301" mass="33955">MKLRLPLCTFVSSLVGQGTCCAAREGPARLGLNNLPSQQVVHLPQIPQIQGAEYTTSDPNTMSRTGHTGAPPPPFVPPEEPLSQFATWGGVIDSLVHSGHHKWGFLVYRTSYDDDAAWQRYLQILNRSTWLGLNNENQLRMLPYLSYTPMEDRDLFEGASKDRIREHFRQWVATRSVERDGPGADHPDLIELLPRYRICMFTDKGILSATSIEEIEGLTTPFALIQGRAVLIDSQFGQHQDYGGMDDIPRPPVEGKTNYDVGWMYIQLQFTANAYNLLCSGGSEEWEPHRGFYTRPPDCWG</sequence>
<accession>A0AA39WZE9</accession>
<evidence type="ECO:0000256" key="1">
    <source>
        <dbReference type="SAM" id="MobiDB-lite"/>
    </source>
</evidence>
<organism evidence="3 4">
    <name type="scientific">Immersiella caudata</name>
    <dbReference type="NCBI Taxonomy" id="314043"/>
    <lineage>
        <taxon>Eukaryota</taxon>
        <taxon>Fungi</taxon>
        <taxon>Dikarya</taxon>
        <taxon>Ascomycota</taxon>
        <taxon>Pezizomycotina</taxon>
        <taxon>Sordariomycetes</taxon>
        <taxon>Sordariomycetidae</taxon>
        <taxon>Sordariales</taxon>
        <taxon>Lasiosphaeriaceae</taxon>
        <taxon>Immersiella</taxon>
    </lineage>
</organism>
<evidence type="ECO:0000313" key="4">
    <source>
        <dbReference type="Proteomes" id="UP001175000"/>
    </source>
</evidence>
<feature type="chain" id="PRO_5041413272" evidence="2">
    <location>
        <begin position="23"/>
        <end position="301"/>
    </location>
</feature>
<feature type="compositionally biased region" description="Polar residues" evidence="1">
    <location>
        <begin position="53"/>
        <end position="66"/>
    </location>
</feature>
<feature type="signal peptide" evidence="2">
    <location>
        <begin position="1"/>
        <end position="22"/>
    </location>
</feature>
<proteinExistence type="predicted"/>
<keyword evidence="4" id="KW-1185">Reference proteome</keyword>
<dbReference type="AlphaFoldDB" id="A0AA39WZE9"/>
<reference evidence="3" key="1">
    <citation type="submission" date="2023-06" db="EMBL/GenBank/DDBJ databases">
        <title>Genome-scale phylogeny and comparative genomics of the fungal order Sordariales.</title>
        <authorList>
            <consortium name="Lawrence Berkeley National Laboratory"/>
            <person name="Hensen N."/>
            <person name="Bonometti L."/>
            <person name="Westerberg I."/>
            <person name="Brannstrom I.O."/>
            <person name="Guillou S."/>
            <person name="Cros-Aarteil S."/>
            <person name="Calhoun S."/>
            <person name="Haridas S."/>
            <person name="Kuo A."/>
            <person name="Mondo S."/>
            <person name="Pangilinan J."/>
            <person name="Riley R."/>
            <person name="Labutti K."/>
            <person name="Andreopoulos B."/>
            <person name="Lipzen A."/>
            <person name="Chen C."/>
            <person name="Yanf M."/>
            <person name="Daum C."/>
            <person name="Ng V."/>
            <person name="Clum A."/>
            <person name="Steindorff A."/>
            <person name="Ohm R."/>
            <person name="Martin F."/>
            <person name="Silar P."/>
            <person name="Natvig D."/>
            <person name="Lalanne C."/>
            <person name="Gautier V."/>
            <person name="Ament-Velasquez S.L."/>
            <person name="Kruys A."/>
            <person name="Hutchinson M.I."/>
            <person name="Powell A.J."/>
            <person name="Barry K."/>
            <person name="Miller A.N."/>
            <person name="Grigoriev I.V."/>
            <person name="Debuchy R."/>
            <person name="Gladieux P."/>
            <person name="Thoren M.H."/>
            <person name="Johannesson H."/>
        </authorList>
    </citation>
    <scope>NUCLEOTIDE SEQUENCE</scope>
    <source>
        <strain evidence="3">CBS 606.72</strain>
    </source>
</reference>
<gene>
    <name evidence="3" type="ORF">B0T14DRAFT_517607</name>
</gene>
<name>A0AA39WZE9_9PEZI</name>
<keyword evidence="2" id="KW-0732">Signal</keyword>
<dbReference type="Proteomes" id="UP001175000">
    <property type="component" value="Unassembled WGS sequence"/>
</dbReference>
<evidence type="ECO:0000313" key="3">
    <source>
        <dbReference type="EMBL" id="KAK0624162.1"/>
    </source>
</evidence>
<dbReference type="EMBL" id="JAULSU010000003">
    <property type="protein sequence ID" value="KAK0624162.1"/>
    <property type="molecule type" value="Genomic_DNA"/>
</dbReference>
<evidence type="ECO:0000256" key="2">
    <source>
        <dbReference type="SAM" id="SignalP"/>
    </source>
</evidence>